<accession>A0A177JY17</accession>
<name>A0A177JY17_SPHYA</name>
<dbReference type="OrthoDB" id="7475113at2"/>
<keyword evidence="2" id="KW-0812">Transmembrane</keyword>
<feature type="transmembrane region" description="Helical" evidence="2">
    <location>
        <begin position="6"/>
        <end position="27"/>
    </location>
</feature>
<keyword evidence="2" id="KW-0472">Membrane</keyword>
<evidence type="ECO:0000256" key="2">
    <source>
        <dbReference type="SAM" id="Phobius"/>
    </source>
</evidence>
<feature type="compositionally biased region" description="Basic and acidic residues" evidence="1">
    <location>
        <begin position="125"/>
        <end position="137"/>
    </location>
</feature>
<evidence type="ECO:0000256" key="1">
    <source>
        <dbReference type="SAM" id="MobiDB-lite"/>
    </source>
</evidence>
<reference evidence="3 4" key="1">
    <citation type="submission" date="2016-02" db="EMBL/GenBank/DDBJ databases">
        <authorList>
            <person name="Wen L."/>
            <person name="He K."/>
            <person name="Yang H."/>
        </authorList>
    </citation>
    <scope>NUCLEOTIDE SEQUENCE [LARGE SCALE GENOMIC DNA]</scope>
    <source>
        <strain evidence="3 4">CD09_2</strain>
    </source>
</reference>
<feature type="region of interest" description="Disordered" evidence="1">
    <location>
        <begin position="104"/>
        <end position="173"/>
    </location>
</feature>
<dbReference type="Proteomes" id="UP000077262">
    <property type="component" value="Unassembled WGS sequence"/>
</dbReference>
<feature type="compositionally biased region" description="Pro residues" evidence="1">
    <location>
        <begin position="155"/>
        <end position="164"/>
    </location>
</feature>
<organism evidence="3 4">
    <name type="scientific">Sphingobium yanoikuyae</name>
    <name type="common">Sphingomonas yanoikuyae</name>
    <dbReference type="NCBI Taxonomy" id="13690"/>
    <lineage>
        <taxon>Bacteria</taxon>
        <taxon>Pseudomonadati</taxon>
        <taxon>Pseudomonadota</taxon>
        <taxon>Alphaproteobacteria</taxon>
        <taxon>Sphingomonadales</taxon>
        <taxon>Sphingomonadaceae</taxon>
        <taxon>Sphingobium</taxon>
    </lineage>
</organism>
<comment type="caution">
    <text evidence="3">The sequence shown here is derived from an EMBL/GenBank/DDBJ whole genome shotgun (WGS) entry which is preliminary data.</text>
</comment>
<keyword evidence="2" id="KW-1133">Transmembrane helix</keyword>
<dbReference type="EMBL" id="LSTR01000021">
    <property type="protein sequence ID" value="OAH46003.1"/>
    <property type="molecule type" value="Genomic_DNA"/>
</dbReference>
<proteinExistence type="predicted"/>
<dbReference type="AlphaFoldDB" id="A0A177JY17"/>
<evidence type="ECO:0000313" key="4">
    <source>
        <dbReference type="Proteomes" id="UP000077262"/>
    </source>
</evidence>
<sequence length="173" mass="17951">MSLHFWVGSGGAMVAAAVMGLGLGAYVTSPQKPVRPALEAELDNGDMAAVPNLPEAERGPAFVTCTGCGPTLEERRMQADMAGLDADGMIGESRDPAVRDYLAEEEQPVESAALGYPPLPQPTVRVDRLPPRIERFAAGEAEPGPALRPVAATTAPPPPPPVPAEPAEVGLPQ</sequence>
<protein>
    <submittedName>
        <fullName evidence="3">Uncharacterized protein</fullName>
    </submittedName>
</protein>
<dbReference type="RefSeq" id="WP_026109238.1">
    <property type="nucleotide sequence ID" value="NZ_LSTR01000021.1"/>
</dbReference>
<evidence type="ECO:0000313" key="3">
    <source>
        <dbReference type="EMBL" id="OAH46003.1"/>
    </source>
</evidence>
<gene>
    <name evidence="3" type="ORF">AX777_09490</name>
</gene>